<gene>
    <name evidence="2" type="ORF">E5K04_00820</name>
</gene>
<dbReference type="InterPro" id="IPR012902">
    <property type="entry name" value="N_methyl_site"/>
</dbReference>
<dbReference type="PROSITE" id="PS00409">
    <property type="entry name" value="PROKAR_NTER_METHYL"/>
    <property type="match status" value="1"/>
</dbReference>
<evidence type="ECO:0000313" key="3">
    <source>
        <dbReference type="Proteomes" id="UP000308891"/>
    </source>
</evidence>
<sequence length="399" mass="42243">MKALSIHRSSRGFTLVELMVGITVGLLVVLAVTQSVAFVSQQRKATTGGNDAQENAQAALVYLDRALRNAGYGLYGRSSEMSCTSYNVKYDNPSGADIIVNGGADISTVPGIVTPLNGMVVRIESGVDSAPDGLTFYQAGPSAVTPLGDDGSIRIVGNKPQESANFDVDKTVGVSDGDVVLIRDPNNSATPCTLFTVTKVTSAGPDSKIQHNSGQKGAYNLPGGQINKTFTNYSYPAGSIIQRANTTSVSTYLISSNQLAACMSSLTACVGNSQTPLVDGIVQLQAQYGISANATSKEVTEWKDPIGVWANPSREDAKRIRAVRLVVVARSAEAAPDEVTAACTNAAKVANFGPCSFQDAAAPVIDLRNVPRPTGRDWQNYRYRVYTAVIPLRNVVWNL</sequence>
<dbReference type="AlphaFoldDB" id="A0A4T0V5V6"/>
<dbReference type="Pfam" id="PF16074">
    <property type="entry name" value="PilW"/>
    <property type="match status" value="1"/>
</dbReference>
<protein>
    <submittedName>
        <fullName evidence="2">Prepilin-type N-terminal cleavage/methylation domain-containing protein</fullName>
    </submittedName>
</protein>
<dbReference type="RefSeq" id="WP_136551000.1">
    <property type="nucleotide sequence ID" value="NZ_STGJ01000001.1"/>
</dbReference>
<keyword evidence="1" id="KW-1133">Transmembrane helix</keyword>
<dbReference type="Proteomes" id="UP000308891">
    <property type="component" value="Unassembled WGS sequence"/>
</dbReference>
<evidence type="ECO:0000256" key="1">
    <source>
        <dbReference type="SAM" id="Phobius"/>
    </source>
</evidence>
<evidence type="ECO:0000313" key="2">
    <source>
        <dbReference type="EMBL" id="TIC86989.1"/>
    </source>
</evidence>
<name>A0A4T0V5V6_9NEIS</name>
<keyword evidence="1" id="KW-0812">Transmembrane</keyword>
<dbReference type="EMBL" id="STGJ01000001">
    <property type="protein sequence ID" value="TIC86989.1"/>
    <property type="molecule type" value="Genomic_DNA"/>
</dbReference>
<keyword evidence="1" id="KW-0472">Membrane</keyword>
<dbReference type="Pfam" id="PF07963">
    <property type="entry name" value="N_methyl"/>
    <property type="match status" value="1"/>
</dbReference>
<feature type="transmembrane region" description="Helical" evidence="1">
    <location>
        <begin position="12"/>
        <end position="32"/>
    </location>
</feature>
<accession>A0A4T0V5V6</accession>
<keyword evidence="3" id="KW-1185">Reference proteome</keyword>
<dbReference type="InterPro" id="IPR032092">
    <property type="entry name" value="PilW"/>
</dbReference>
<proteinExistence type="predicted"/>
<reference evidence="2 3" key="1">
    <citation type="submission" date="2019-04" db="EMBL/GenBank/DDBJ databases">
        <title>Crenobacter sp. nov.</title>
        <authorList>
            <person name="Shi S."/>
        </authorList>
    </citation>
    <scope>NUCLEOTIDE SEQUENCE [LARGE SCALE GENOMIC DNA]</scope>
    <source>
        <strain evidence="2 3">GY 70310</strain>
    </source>
</reference>
<dbReference type="NCBIfam" id="TIGR02532">
    <property type="entry name" value="IV_pilin_GFxxxE"/>
    <property type="match status" value="1"/>
</dbReference>
<dbReference type="GO" id="GO:0043683">
    <property type="term" value="P:type IV pilus assembly"/>
    <property type="evidence" value="ECO:0007669"/>
    <property type="project" value="InterPro"/>
</dbReference>
<organism evidence="2 3">
    <name type="scientific">Crenobacter intestini</name>
    <dbReference type="NCBI Taxonomy" id="2563443"/>
    <lineage>
        <taxon>Bacteria</taxon>
        <taxon>Pseudomonadati</taxon>
        <taxon>Pseudomonadota</taxon>
        <taxon>Betaproteobacteria</taxon>
        <taxon>Neisseriales</taxon>
        <taxon>Neisseriaceae</taxon>
        <taxon>Crenobacter</taxon>
    </lineage>
</organism>
<comment type="caution">
    <text evidence="2">The sequence shown here is derived from an EMBL/GenBank/DDBJ whole genome shotgun (WGS) entry which is preliminary data.</text>
</comment>
<dbReference type="OrthoDB" id="8533459at2"/>